<dbReference type="InterPro" id="IPR036249">
    <property type="entry name" value="Thioredoxin-like_sf"/>
</dbReference>
<dbReference type="AlphaFoldDB" id="A0A8J7WB92"/>
<organism evidence="2 3">
    <name type="scientific">Methanocalculus chunghsingensis</name>
    <dbReference type="NCBI Taxonomy" id="156457"/>
    <lineage>
        <taxon>Archaea</taxon>
        <taxon>Methanobacteriati</taxon>
        <taxon>Methanobacteriota</taxon>
        <taxon>Stenosarchaea group</taxon>
        <taxon>Methanomicrobia</taxon>
        <taxon>Methanomicrobiales</taxon>
        <taxon>Methanocalculaceae</taxon>
        <taxon>Methanocalculus</taxon>
    </lineage>
</organism>
<name>A0A8J7WB92_9EURY</name>
<dbReference type="CDD" id="cd02976">
    <property type="entry name" value="NrdH"/>
    <property type="match status" value="1"/>
</dbReference>
<gene>
    <name evidence="2" type="ORF">RJ53_08685</name>
</gene>
<comment type="caution">
    <text evidence="2">The sequence shown here is derived from an EMBL/GenBank/DDBJ whole genome shotgun (WGS) entry which is preliminary data.</text>
</comment>
<dbReference type="InterPro" id="IPR002109">
    <property type="entry name" value="Glutaredoxin"/>
</dbReference>
<evidence type="ECO:0000313" key="3">
    <source>
        <dbReference type="Proteomes" id="UP000730161"/>
    </source>
</evidence>
<dbReference type="PROSITE" id="PS51354">
    <property type="entry name" value="GLUTAREDOXIN_2"/>
    <property type="match status" value="1"/>
</dbReference>
<dbReference type="EMBL" id="JWHL01000014">
    <property type="protein sequence ID" value="MBR1369558.1"/>
    <property type="molecule type" value="Genomic_DNA"/>
</dbReference>
<protein>
    <submittedName>
        <fullName evidence="2">Glutaredoxin</fullName>
    </submittedName>
</protein>
<accession>A0A8J7WB92</accession>
<reference evidence="2" key="1">
    <citation type="submission" date="2014-12" db="EMBL/GenBank/DDBJ databases">
        <authorList>
            <person name="Huang H.-H."/>
            <person name="Chen S.-C."/>
            <person name="Lai M.-C."/>
        </authorList>
    </citation>
    <scope>NUCLEOTIDE SEQUENCE</scope>
    <source>
        <strain evidence="2">K1F9705b</strain>
    </source>
</reference>
<evidence type="ECO:0000313" key="2">
    <source>
        <dbReference type="EMBL" id="MBR1369558.1"/>
    </source>
</evidence>
<dbReference type="RefSeq" id="WP_211531270.1">
    <property type="nucleotide sequence ID" value="NZ_JWHL01000014.1"/>
</dbReference>
<keyword evidence="3" id="KW-1185">Reference proteome</keyword>
<dbReference type="Proteomes" id="UP000730161">
    <property type="component" value="Unassembled WGS sequence"/>
</dbReference>
<evidence type="ECO:0000259" key="1">
    <source>
        <dbReference type="Pfam" id="PF00462"/>
    </source>
</evidence>
<feature type="domain" description="Glutaredoxin" evidence="1">
    <location>
        <begin position="15"/>
        <end position="76"/>
    </location>
</feature>
<sequence length="93" mass="10720">MEYTVVDGEERGDLVLYALSTCRWCAKTKELLQSLNLKFRYIYADLLSPEELEAVITEVERFNPAGSFPTLVINGKEAIVGYREDDIRRLFAR</sequence>
<dbReference type="Pfam" id="PF00462">
    <property type="entry name" value="Glutaredoxin"/>
    <property type="match status" value="1"/>
</dbReference>
<dbReference type="Gene3D" id="3.40.30.10">
    <property type="entry name" value="Glutaredoxin"/>
    <property type="match status" value="1"/>
</dbReference>
<dbReference type="SUPFAM" id="SSF52833">
    <property type="entry name" value="Thioredoxin-like"/>
    <property type="match status" value="1"/>
</dbReference>
<proteinExistence type="predicted"/>
<dbReference type="OrthoDB" id="73564at2157"/>